<protein>
    <recommendedName>
        <fullName evidence="1">DUF7138 domain-containing protein</fullName>
    </recommendedName>
</protein>
<accession>A0A843WK87</accession>
<dbReference type="Pfam" id="PF23596">
    <property type="entry name" value="DUF7138"/>
    <property type="match status" value="1"/>
</dbReference>
<dbReference type="EMBL" id="NMUH01005140">
    <property type="protein sequence ID" value="MQM11903.1"/>
    <property type="molecule type" value="Genomic_DNA"/>
</dbReference>
<dbReference type="InterPro" id="IPR055562">
    <property type="entry name" value="DUF7138"/>
</dbReference>
<dbReference type="PANTHER" id="PTHR36351:SF1">
    <property type="entry name" value="EMBRYO SAC DEVELOPMENT ARREST 12"/>
    <property type="match status" value="1"/>
</dbReference>
<keyword evidence="3" id="KW-1185">Reference proteome</keyword>
<evidence type="ECO:0000259" key="1">
    <source>
        <dbReference type="Pfam" id="PF23596"/>
    </source>
</evidence>
<dbReference type="AlphaFoldDB" id="A0A843WK87"/>
<name>A0A843WK87_COLES</name>
<gene>
    <name evidence="2" type="ORF">Taro_044814</name>
</gene>
<sequence length="277" mass="29642">MRLPSLPTPVGHSAGAMTVMREAAAAAPPATLRVLFSDGDREIPIGEVVVDAGLAFRKFQFVVSDMIGVSPHQIALYVVRQRKGQPSQEALKRAPIDEGTNFAAVARDKDCVVLAQLKRKKRDRRGRGRPGHAAGGGAGDEFFALEKAQARVPEKTILRRPTEFYGGVPAAMAPAAEDSSGLMGLFNFDGLRNLQLQRERYLLSTAAAAAALYPYASSAVPPPFARAPPRAAVGPVVCGVCMAAREKLAPFHCCVYDRVVAEGFRSNVGPIERPPKI</sequence>
<organism evidence="2 3">
    <name type="scientific">Colocasia esculenta</name>
    <name type="common">Wild taro</name>
    <name type="synonym">Arum esculentum</name>
    <dbReference type="NCBI Taxonomy" id="4460"/>
    <lineage>
        <taxon>Eukaryota</taxon>
        <taxon>Viridiplantae</taxon>
        <taxon>Streptophyta</taxon>
        <taxon>Embryophyta</taxon>
        <taxon>Tracheophyta</taxon>
        <taxon>Spermatophyta</taxon>
        <taxon>Magnoliopsida</taxon>
        <taxon>Liliopsida</taxon>
        <taxon>Araceae</taxon>
        <taxon>Aroideae</taxon>
        <taxon>Colocasieae</taxon>
        <taxon>Colocasia</taxon>
    </lineage>
</organism>
<dbReference type="Proteomes" id="UP000652761">
    <property type="component" value="Unassembled WGS sequence"/>
</dbReference>
<evidence type="ECO:0000313" key="2">
    <source>
        <dbReference type="EMBL" id="MQM11903.1"/>
    </source>
</evidence>
<feature type="domain" description="DUF7138" evidence="1">
    <location>
        <begin position="30"/>
        <end position="114"/>
    </location>
</feature>
<dbReference type="PANTHER" id="PTHR36351">
    <property type="entry name" value="EMBRYO SAC DEVELOPMENT ARREST 12"/>
    <property type="match status" value="1"/>
</dbReference>
<evidence type="ECO:0000313" key="3">
    <source>
        <dbReference type="Proteomes" id="UP000652761"/>
    </source>
</evidence>
<proteinExistence type="predicted"/>
<dbReference type="OrthoDB" id="778072at2759"/>
<comment type="caution">
    <text evidence="2">The sequence shown here is derived from an EMBL/GenBank/DDBJ whole genome shotgun (WGS) entry which is preliminary data.</text>
</comment>
<reference evidence="2" key="1">
    <citation type="submission" date="2017-07" db="EMBL/GenBank/DDBJ databases">
        <title>Taro Niue Genome Assembly and Annotation.</title>
        <authorList>
            <person name="Atibalentja N."/>
            <person name="Keating K."/>
            <person name="Fields C.J."/>
        </authorList>
    </citation>
    <scope>NUCLEOTIDE SEQUENCE</scope>
    <source>
        <strain evidence="2">Niue_2</strain>
        <tissue evidence="2">Leaf</tissue>
    </source>
</reference>